<dbReference type="SMART" id="SM00421">
    <property type="entry name" value="HTH_LUXR"/>
    <property type="match status" value="1"/>
</dbReference>
<evidence type="ECO:0000256" key="4">
    <source>
        <dbReference type="ARBA" id="ARBA00023163"/>
    </source>
</evidence>
<dbReference type="InterPro" id="IPR058245">
    <property type="entry name" value="NreC/VraR/RcsB-like_REC"/>
</dbReference>
<dbReference type="CDD" id="cd06170">
    <property type="entry name" value="LuxR_C_like"/>
    <property type="match status" value="1"/>
</dbReference>
<dbReference type="GO" id="GO:0003677">
    <property type="term" value="F:DNA binding"/>
    <property type="evidence" value="ECO:0007669"/>
    <property type="project" value="UniProtKB-KW"/>
</dbReference>
<evidence type="ECO:0000313" key="8">
    <source>
        <dbReference type="EMBL" id="MVM32570.1"/>
    </source>
</evidence>
<dbReference type="Pfam" id="PF00072">
    <property type="entry name" value="Response_reg"/>
    <property type="match status" value="1"/>
</dbReference>
<accession>A0A7K1SFG9</accession>
<dbReference type="CDD" id="cd17535">
    <property type="entry name" value="REC_NarL-like"/>
    <property type="match status" value="1"/>
</dbReference>
<dbReference type="Pfam" id="PF00196">
    <property type="entry name" value="GerE"/>
    <property type="match status" value="1"/>
</dbReference>
<dbReference type="RefSeq" id="WP_157587294.1">
    <property type="nucleotide sequence ID" value="NZ_WPIN01000008.1"/>
</dbReference>
<dbReference type="InterPro" id="IPR001789">
    <property type="entry name" value="Sig_transdc_resp-reg_receiver"/>
</dbReference>
<dbReference type="PROSITE" id="PS50110">
    <property type="entry name" value="RESPONSE_REGULATORY"/>
    <property type="match status" value="1"/>
</dbReference>
<dbReference type="InterPro" id="IPR016032">
    <property type="entry name" value="Sig_transdc_resp-reg_C-effctor"/>
</dbReference>
<dbReference type="InterPro" id="IPR000792">
    <property type="entry name" value="Tscrpt_reg_LuxR_C"/>
</dbReference>
<evidence type="ECO:0000313" key="9">
    <source>
        <dbReference type="Proteomes" id="UP000436006"/>
    </source>
</evidence>
<evidence type="ECO:0000259" key="7">
    <source>
        <dbReference type="PROSITE" id="PS50110"/>
    </source>
</evidence>
<sequence length="207" mass="22654">MESISVLIVDDHPMVIEGVKSLLHTASSIQIAGSVNDAFSALDFLKNQPVDVVLLDINLPDLNGIDLCGKLKKEFPKLKILAMSTFKERSYITRMIEQGASGYVLKSVSQQELVDAIHQAQAGRMYLSMEVSQVLVSSPAPKAIPLLTAREKEVLACIAEGLTNHETAEKLFVSPLTVDSHRKNLLAKFQVKNTAALIKFAVENQLV</sequence>
<dbReference type="GO" id="GO:0006355">
    <property type="term" value="P:regulation of DNA-templated transcription"/>
    <property type="evidence" value="ECO:0007669"/>
    <property type="project" value="InterPro"/>
</dbReference>
<keyword evidence="4" id="KW-0804">Transcription</keyword>
<evidence type="ECO:0000256" key="5">
    <source>
        <dbReference type="PROSITE-ProRule" id="PRU00169"/>
    </source>
</evidence>
<evidence type="ECO:0000256" key="1">
    <source>
        <dbReference type="ARBA" id="ARBA00022553"/>
    </source>
</evidence>
<evidence type="ECO:0000256" key="3">
    <source>
        <dbReference type="ARBA" id="ARBA00023125"/>
    </source>
</evidence>
<keyword evidence="9" id="KW-1185">Reference proteome</keyword>
<dbReference type="SUPFAM" id="SSF52172">
    <property type="entry name" value="CheY-like"/>
    <property type="match status" value="1"/>
</dbReference>
<protein>
    <submittedName>
        <fullName evidence="8">Response regulator</fullName>
    </submittedName>
</protein>
<feature type="modified residue" description="4-aspartylphosphate" evidence="5">
    <location>
        <position position="56"/>
    </location>
</feature>
<dbReference type="Gene3D" id="3.40.50.2300">
    <property type="match status" value="1"/>
</dbReference>
<dbReference type="SMART" id="SM00448">
    <property type="entry name" value="REC"/>
    <property type="match status" value="1"/>
</dbReference>
<proteinExistence type="predicted"/>
<keyword evidence="3" id="KW-0238">DNA-binding</keyword>
<dbReference type="PROSITE" id="PS50043">
    <property type="entry name" value="HTH_LUXR_2"/>
    <property type="match status" value="1"/>
</dbReference>
<dbReference type="InterPro" id="IPR011006">
    <property type="entry name" value="CheY-like_superfamily"/>
</dbReference>
<dbReference type="InterPro" id="IPR039420">
    <property type="entry name" value="WalR-like"/>
</dbReference>
<organism evidence="8 9">
    <name type="scientific">Spirosoma arboris</name>
    <dbReference type="NCBI Taxonomy" id="2682092"/>
    <lineage>
        <taxon>Bacteria</taxon>
        <taxon>Pseudomonadati</taxon>
        <taxon>Bacteroidota</taxon>
        <taxon>Cytophagia</taxon>
        <taxon>Cytophagales</taxon>
        <taxon>Cytophagaceae</taxon>
        <taxon>Spirosoma</taxon>
    </lineage>
</organism>
<dbReference type="AlphaFoldDB" id="A0A7K1SFG9"/>
<name>A0A7K1SFG9_9BACT</name>
<dbReference type="PRINTS" id="PR00038">
    <property type="entry name" value="HTHLUXR"/>
</dbReference>
<evidence type="ECO:0000256" key="2">
    <source>
        <dbReference type="ARBA" id="ARBA00023015"/>
    </source>
</evidence>
<dbReference type="PANTHER" id="PTHR43214:SF41">
    <property type="entry name" value="NITRATE_NITRITE RESPONSE REGULATOR PROTEIN NARP"/>
    <property type="match status" value="1"/>
</dbReference>
<reference evidence="8 9" key="1">
    <citation type="submission" date="2019-12" db="EMBL/GenBank/DDBJ databases">
        <title>Spirosoma sp. HMF4905 genome sequencing and assembly.</title>
        <authorList>
            <person name="Kang H."/>
            <person name="Cha I."/>
            <person name="Kim H."/>
            <person name="Joh K."/>
        </authorList>
    </citation>
    <scope>NUCLEOTIDE SEQUENCE [LARGE SCALE GENOMIC DNA]</scope>
    <source>
        <strain evidence="8 9">HMF4905</strain>
    </source>
</reference>
<dbReference type="EMBL" id="WPIN01000008">
    <property type="protein sequence ID" value="MVM32570.1"/>
    <property type="molecule type" value="Genomic_DNA"/>
</dbReference>
<dbReference type="Proteomes" id="UP000436006">
    <property type="component" value="Unassembled WGS sequence"/>
</dbReference>
<dbReference type="PANTHER" id="PTHR43214">
    <property type="entry name" value="TWO-COMPONENT RESPONSE REGULATOR"/>
    <property type="match status" value="1"/>
</dbReference>
<feature type="domain" description="Response regulatory" evidence="7">
    <location>
        <begin position="5"/>
        <end position="121"/>
    </location>
</feature>
<comment type="caution">
    <text evidence="8">The sequence shown here is derived from an EMBL/GenBank/DDBJ whole genome shotgun (WGS) entry which is preliminary data.</text>
</comment>
<keyword evidence="2" id="KW-0805">Transcription regulation</keyword>
<dbReference type="SUPFAM" id="SSF46894">
    <property type="entry name" value="C-terminal effector domain of the bipartite response regulators"/>
    <property type="match status" value="1"/>
</dbReference>
<gene>
    <name evidence="8" type="ORF">GO755_21195</name>
</gene>
<dbReference type="GO" id="GO:0000160">
    <property type="term" value="P:phosphorelay signal transduction system"/>
    <property type="evidence" value="ECO:0007669"/>
    <property type="project" value="InterPro"/>
</dbReference>
<feature type="domain" description="HTH luxR-type" evidence="6">
    <location>
        <begin position="140"/>
        <end position="205"/>
    </location>
</feature>
<keyword evidence="1 5" id="KW-0597">Phosphoprotein</keyword>
<evidence type="ECO:0000259" key="6">
    <source>
        <dbReference type="PROSITE" id="PS50043"/>
    </source>
</evidence>